<dbReference type="SUPFAM" id="SSF52743">
    <property type="entry name" value="Subtilisin-like"/>
    <property type="match status" value="1"/>
</dbReference>
<comment type="caution">
    <text evidence="10">The sequence shown here is derived from an EMBL/GenBank/DDBJ whole genome shotgun (WGS) entry which is preliminary data.</text>
</comment>
<dbReference type="PANTHER" id="PTHR43806">
    <property type="entry name" value="PEPTIDASE S8"/>
    <property type="match status" value="1"/>
</dbReference>
<evidence type="ECO:0000313" key="10">
    <source>
        <dbReference type="EMBL" id="TDU90236.1"/>
    </source>
</evidence>
<feature type="active site" description="Charge relay system" evidence="5 6">
    <location>
        <position position="247"/>
    </location>
</feature>
<organism evidence="10 11">
    <name type="scientific">Kribbella voronezhensis</name>
    <dbReference type="NCBI Taxonomy" id="2512212"/>
    <lineage>
        <taxon>Bacteria</taxon>
        <taxon>Bacillati</taxon>
        <taxon>Actinomycetota</taxon>
        <taxon>Actinomycetes</taxon>
        <taxon>Propionibacteriales</taxon>
        <taxon>Kribbellaceae</taxon>
        <taxon>Kribbella</taxon>
    </lineage>
</organism>
<evidence type="ECO:0000256" key="5">
    <source>
        <dbReference type="PIRSR" id="PIRSR615500-1"/>
    </source>
</evidence>
<keyword evidence="11" id="KW-1185">Reference proteome</keyword>
<sequence length="1260" mass="130469">MVTPSFEASAVSACLEDILPSKRWIPPVVSLGLVLSAATTPALGAPPRPPSPADPTPGGTRVTLITGDRVRVTPRPGRPAQVVFEPTKGSRSDAATITYTSGHTYVVPSAAVADVASGRLDRTLFDVTTLIAEHRDDDHSKTMPVIIRYAGDGAGARARQTAIPGAASTRVVPSIGAKAAKVTKTAATDFWRSLTPGTSSRVAGTVQRVSLDRQVKASLDQSVPQIGAPAAWQRGLTGKGVKVAILDTGIDPTHPDVAGRIGATENFSGTPDAVDHKGHGTHVASITAGNGAASGGKYKGVAPEATLLNGKVLDDDGFGDSSGIIAGMEWAAAQGASVINLSLGGDASDGTDELSQAVNRISRDSGVLFVIAAGNCFFPEPQTVSSPAAADDALAVGNLQRDGSLNDSSCRGPRKGDGALKPEISAPGTGIVAARAAGTSLGDPVDDNYTTLTGTSMATPHVAGTAALVAQAHPDWKAAQLKARLISTADPQPGSKVDGQGAGRVDADQATDDSVTVDTSELELGVLRWPYPASDKVSRELTYRNPGSTGVTLDLAASADPVAATPELSSSQLVVPAGGEAKVTVTADRAAAGTGFFSGRVTATAAGADPIVTTFGWYAEPELHNLTVKGINRDGSPATASLAVSRLDGAPLDLGPFGVRMVNGTATIRIPPGKYQAMSTFFTAATDSELEKIDVVTGPETTLTKDITVTLDARRAKPVPTSVQGHSELTARQRSIVYSRKNTDGMITGAVGVEVTGAARILGATPTAKPVTGTSEFAVSARLEIPPFRAKVLGGSAFTVLDFYFGPRLTGTKTLGLADAGAANPGELDGVRGKLALIRYVDSDPRPVGELVKAAEHAGAGAALIYNPDRAGQGGVGAYWAYGDAPDATLPAARTTRIAAQKLLEKLATGPVTVRLTGVASTPVVYDLAKAWPNQLPATVGVNARQDQFARVDEVFGAHTAGTPTSEARTARTPGGADFSGWLAPVISAPFHRTSYVLGNRLPWSSLVILDNGGENAAVTAPPHTYRAGERTSMRWVAPVENSGLPAKQTEAAGVGRAYDGLSISISPFRHGPDEFSDVFGINGEYSSSLERNGVKVATSEEAGLWADVPADAAEYKFTLDAKREADFWQYSTQIHSTWMFEARGGEDEVMPVVIADLDVPQTDDLNRVPTGRPITLTLGLRHQAGSASTAKFTTAGLELSYDDTNWTKLPLTKTADGHYTTTVTHPPAQAGHAPSLRVTAVDADGNKLNQQITKAYGLK</sequence>
<evidence type="ECO:0000256" key="8">
    <source>
        <dbReference type="SAM" id="MobiDB-lite"/>
    </source>
</evidence>
<dbReference type="GO" id="GO:0004252">
    <property type="term" value="F:serine-type endopeptidase activity"/>
    <property type="evidence" value="ECO:0007669"/>
    <property type="project" value="UniProtKB-UniRule"/>
</dbReference>
<name>A0A4R7TFB9_9ACTN</name>
<evidence type="ECO:0000259" key="9">
    <source>
        <dbReference type="Pfam" id="PF00082"/>
    </source>
</evidence>
<keyword evidence="2 6" id="KW-0645">Protease</keyword>
<dbReference type="SUPFAM" id="SSF52025">
    <property type="entry name" value="PA domain"/>
    <property type="match status" value="1"/>
</dbReference>
<evidence type="ECO:0000256" key="2">
    <source>
        <dbReference type="ARBA" id="ARBA00022670"/>
    </source>
</evidence>
<comment type="similarity">
    <text evidence="1 6 7">Belongs to the peptidase S8 family.</text>
</comment>
<dbReference type="RefSeq" id="WP_305000173.1">
    <property type="nucleotide sequence ID" value="NZ_SOCE01000001.1"/>
</dbReference>
<dbReference type="InterPro" id="IPR023828">
    <property type="entry name" value="Peptidase_S8_Ser-AS"/>
</dbReference>
<feature type="compositionally biased region" description="Pro residues" evidence="8">
    <location>
        <begin position="44"/>
        <end position="55"/>
    </location>
</feature>
<keyword evidence="4 6" id="KW-0720">Serine protease</keyword>
<dbReference type="PROSITE" id="PS00136">
    <property type="entry name" value="SUBTILASE_ASP"/>
    <property type="match status" value="1"/>
</dbReference>
<feature type="active site" description="Charge relay system" evidence="5 6">
    <location>
        <position position="279"/>
    </location>
</feature>
<dbReference type="Gene3D" id="3.40.50.200">
    <property type="entry name" value="Peptidase S8/S53 domain"/>
    <property type="match status" value="1"/>
</dbReference>
<gene>
    <name evidence="10" type="ORF">EV138_3821</name>
</gene>
<evidence type="ECO:0000256" key="3">
    <source>
        <dbReference type="ARBA" id="ARBA00022801"/>
    </source>
</evidence>
<dbReference type="Gene3D" id="3.50.30.30">
    <property type="match status" value="1"/>
</dbReference>
<feature type="region of interest" description="Disordered" evidence="8">
    <location>
        <begin position="41"/>
        <end position="61"/>
    </location>
</feature>
<dbReference type="InterPro" id="IPR046450">
    <property type="entry name" value="PA_dom_sf"/>
</dbReference>
<feature type="domain" description="Peptidase S8/S53" evidence="9">
    <location>
        <begin position="238"/>
        <end position="501"/>
    </location>
</feature>
<dbReference type="AlphaFoldDB" id="A0A4R7TFB9"/>
<feature type="region of interest" description="Disordered" evidence="8">
    <location>
        <begin position="489"/>
        <end position="516"/>
    </location>
</feature>
<evidence type="ECO:0000313" key="11">
    <source>
        <dbReference type="Proteomes" id="UP000295151"/>
    </source>
</evidence>
<feature type="active site" description="Charge relay system" evidence="5 6">
    <location>
        <position position="456"/>
    </location>
</feature>
<dbReference type="InterPro" id="IPR023827">
    <property type="entry name" value="Peptidase_S8_Asp-AS"/>
</dbReference>
<dbReference type="CDD" id="cd07487">
    <property type="entry name" value="Peptidases_S8_1"/>
    <property type="match status" value="1"/>
</dbReference>
<protein>
    <submittedName>
        <fullName evidence="10">PA domain-containing protein</fullName>
    </submittedName>
</protein>
<dbReference type="InterPro" id="IPR000209">
    <property type="entry name" value="Peptidase_S8/S53_dom"/>
</dbReference>
<dbReference type="InterPro" id="IPR015500">
    <property type="entry name" value="Peptidase_S8_subtilisin-rel"/>
</dbReference>
<dbReference type="PANTHER" id="PTHR43806:SF65">
    <property type="entry name" value="SERINE PROTEASE APRX"/>
    <property type="match status" value="1"/>
</dbReference>
<accession>A0A4R7TFB9</accession>
<evidence type="ECO:0000256" key="7">
    <source>
        <dbReference type="RuleBase" id="RU003355"/>
    </source>
</evidence>
<evidence type="ECO:0000256" key="6">
    <source>
        <dbReference type="PROSITE-ProRule" id="PRU01240"/>
    </source>
</evidence>
<dbReference type="PROSITE" id="PS51892">
    <property type="entry name" value="SUBTILASE"/>
    <property type="match status" value="1"/>
</dbReference>
<evidence type="ECO:0000256" key="4">
    <source>
        <dbReference type="ARBA" id="ARBA00022825"/>
    </source>
</evidence>
<keyword evidence="3 6" id="KW-0378">Hydrolase</keyword>
<dbReference type="InterPro" id="IPR050131">
    <property type="entry name" value="Peptidase_S8_subtilisin-like"/>
</dbReference>
<dbReference type="PRINTS" id="PR00723">
    <property type="entry name" value="SUBTILISIN"/>
</dbReference>
<dbReference type="Proteomes" id="UP000295151">
    <property type="component" value="Unassembled WGS sequence"/>
</dbReference>
<dbReference type="InterPro" id="IPR036852">
    <property type="entry name" value="Peptidase_S8/S53_dom_sf"/>
</dbReference>
<dbReference type="EMBL" id="SOCE01000001">
    <property type="protein sequence ID" value="TDU90236.1"/>
    <property type="molecule type" value="Genomic_DNA"/>
</dbReference>
<dbReference type="PROSITE" id="PS00138">
    <property type="entry name" value="SUBTILASE_SER"/>
    <property type="match status" value="1"/>
</dbReference>
<dbReference type="Pfam" id="PF00082">
    <property type="entry name" value="Peptidase_S8"/>
    <property type="match status" value="1"/>
</dbReference>
<evidence type="ECO:0000256" key="1">
    <source>
        <dbReference type="ARBA" id="ARBA00011073"/>
    </source>
</evidence>
<proteinExistence type="inferred from homology"/>
<dbReference type="GO" id="GO:0006508">
    <property type="term" value="P:proteolysis"/>
    <property type="evidence" value="ECO:0007669"/>
    <property type="project" value="UniProtKB-KW"/>
</dbReference>
<reference evidence="10 11" key="1">
    <citation type="submission" date="2019-03" db="EMBL/GenBank/DDBJ databases">
        <title>Genomic Encyclopedia of Type Strains, Phase III (KMG-III): the genomes of soil and plant-associated and newly described type strains.</title>
        <authorList>
            <person name="Whitman W."/>
        </authorList>
    </citation>
    <scope>NUCLEOTIDE SEQUENCE [LARGE SCALE GENOMIC DNA]</scope>
    <source>
        <strain evidence="10 11">VKM Ac-2575</strain>
    </source>
</reference>